<proteinExistence type="predicted"/>
<evidence type="ECO:0000313" key="3">
    <source>
        <dbReference type="Proteomes" id="UP001472677"/>
    </source>
</evidence>
<keyword evidence="1" id="KW-0472">Membrane</keyword>
<keyword evidence="3" id="KW-1185">Reference proteome</keyword>
<accession>A0ABR1ZMN9</accession>
<protein>
    <submittedName>
        <fullName evidence="2">Uncharacterized protein</fullName>
    </submittedName>
</protein>
<keyword evidence="1" id="KW-0812">Transmembrane</keyword>
<dbReference type="PANTHER" id="PTHR31400">
    <property type="entry name" value="GUANYLYL CYCLASE DOMAIN CONTAINING PROTEIN 1 GUCD1"/>
    <property type="match status" value="1"/>
</dbReference>
<organism evidence="2 3">
    <name type="scientific">Hibiscus sabdariffa</name>
    <name type="common">roselle</name>
    <dbReference type="NCBI Taxonomy" id="183260"/>
    <lineage>
        <taxon>Eukaryota</taxon>
        <taxon>Viridiplantae</taxon>
        <taxon>Streptophyta</taxon>
        <taxon>Embryophyta</taxon>
        <taxon>Tracheophyta</taxon>
        <taxon>Spermatophyta</taxon>
        <taxon>Magnoliopsida</taxon>
        <taxon>eudicotyledons</taxon>
        <taxon>Gunneridae</taxon>
        <taxon>Pentapetalae</taxon>
        <taxon>rosids</taxon>
        <taxon>malvids</taxon>
        <taxon>Malvales</taxon>
        <taxon>Malvaceae</taxon>
        <taxon>Malvoideae</taxon>
        <taxon>Hibiscus</taxon>
    </lineage>
</organism>
<dbReference type="Pfam" id="PF09778">
    <property type="entry name" value="Guanylate_cyc_2"/>
    <property type="match status" value="1"/>
</dbReference>
<sequence length="122" mass="13960">MWQHGAAVSSYRLMIGLATSSENLAELCCTTTYVVVTSIWTVDLAYLLQRFPVRCFYYTVTFGANPDYSDETCYRVIYLFPLCISVIILCQWLINDMTLSTLQEQLPTDMVRVDKSRLATAF</sequence>
<comment type="caution">
    <text evidence="2">The sequence shown here is derived from an EMBL/GenBank/DDBJ whole genome shotgun (WGS) entry which is preliminary data.</text>
</comment>
<evidence type="ECO:0000313" key="2">
    <source>
        <dbReference type="EMBL" id="KAK8481653.1"/>
    </source>
</evidence>
<dbReference type="Proteomes" id="UP001472677">
    <property type="component" value="Unassembled WGS sequence"/>
</dbReference>
<dbReference type="InterPro" id="IPR018616">
    <property type="entry name" value="GUCD1"/>
</dbReference>
<name>A0ABR1ZMN9_9ROSI</name>
<dbReference type="EMBL" id="JBBPBM010001838">
    <property type="protein sequence ID" value="KAK8481653.1"/>
    <property type="molecule type" value="Genomic_DNA"/>
</dbReference>
<reference evidence="2 3" key="1">
    <citation type="journal article" date="2024" name="G3 (Bethesda)">
        <title>Genome assembly of Hibiscus sabdariffa L. provides insights into metabolisms of medicinal natural products.</title>
        <authorList>
            <person name="Kim T."/>
        </authorList>
    </citation>
    <scope>NUCLEOTIDE SEQUENCE [LARGE SCALE GENOMIC DNA]</scope>
    <source>
        <strain evidence="2">TK-2024</strain>
        <tissue evidence="2">Old leaves</tissue>
    </source>
</reference>
<evidence type="ECO:0000256" key="1">
    <source>
        <dbReference type="SAM" id="Phobius"/>
    </source>
</evidence>
<gene>
    <name evidence="2" type="ORF">V6N12_067439</name>
</gene>
<keyword evidence="1" id="KW-1133">Transmembrane helix</keyword>
<dbReference type="PANTHER" id="PTHR31400:SF1">
    <property type="entry name" value="PROTEIN GUCD1"/>
    <property type="match status" value="1"/>
</dbReference>
<feature type="transmembrane region" description="Helical" evidence="1">
    <location>
        <begin position="76"/>
        <end position="94"/>
    </location>
</feature>